<feature type="binding site" evidence="12">
    <location>
        <position position="80"/>
    </location>
    <ligand>
        <name>Ca(2+)</name>
        <dbReference type="ChEBI" id="CHEBI:29108"/>
        <label>1</label>
    </ligand>
</feature>
<evidence type="ECO:0000313" key="19">
    <source>
        <dbReference type="Proteomes" id="UP000324897"/>
    </source>
</evidence>
<dbReference type="AlphaFoldDB" id="A0A5J9VNB6"/>
<protein>
    <recommendedName>
        <fullName evidence="17">Plant heme peroxidase family profile domain-containing protein</fullName>
    </recommendedName>
</protein>
<dbReference type="PROSITE" id="PS50873">
    <property type="entry name" value="PEROXIDASE_4"/>
    <property type="match status" value="1"/>
</dbReference>
<feature type="site" description="Transition state stabilizer" evidence="13">
    <location>
        <position position="66"/>
    </location>
</feature>
<dbReference type="OrthoDB" id="2113341at2759"/>
<evidence type="ECO:0000256" key="3">
    <source>
        <dbReference type="ARBA" id="ARBA00004613"/>
    </source>
</evidence>
<dbReference type="GO" id="GO:0042744">
    <property type="term" value="P:hydrogen peroxide catabolic process"/>
    <property type="evidence" value="ECO:0007669"/>
    <property type="project" value="UniProtKB-KW"/>
</dbReference>
<feature type="domain" description="Plant heme peroxidase family profile" evidence="17">
    <location>
        <begin position="29"/>
        <end position="124"/>
    </location>
</feature>
<keyword evidence="7 12" id="KW-0106">Calcium</keyword>
<dbReference type="GO" id="GO:0005576">
    <property type="term" value="C:extracellular region"/>
    <property type="evidence" value="ECO:0007669"/>
    <property type="project" value="UniProtKB-SubCell"/>
</dbReference>
<evidence type="ECO:0000256" key="11">
    <source>
        <dbReference type="PIRSR" id="PIRSR600823-1"/>
    </source>
</evidence>
<dbReference type="PROSITE" id="PS00436">
    <property type="entry name" value="PEROXIDASE_2"/>
    <property type="match status" value="1"/>
</dbReference>
<comment type="caution">
    <text evidence="18">The sequence shown here is derived from an EMBL/GenBank/DDBJ whole genome shotgun (WGS) entry which is preliminary data.</text>
</comment>
<keyword evidence="14" id="KW-1015">Disulfide bond</keyword>
<feature type="binding site" evidence="12">
    <location>
        <position position="76"/>
    </location>
    <ligand>
        <name>Ca(2+)</name>
        <dbReference type="ChEBI" id="CHEBI:29108"/>
        <label>1</label>
    </ligand>
</feature>
<evidence type="ECO:0000259" key="17">
    <source>
        <dbReference type="PROSITE" id="PS50873"/>
    </source>
</evidence>
<evidence type="ECO:0000256" key="12">
    <source>
        <dbReference type="PIRSR" id="PIRSR600823-3"/>
    </source>
</evidence>
<dbReference type="PANTHER" id="PTHR31235">
    <property type="entry name" value="PEROXIDASE 25-RELATED"/>
    <property type="match status" value="1"/>
</dbReference>
<keyword evidence="8" id="KW-0560">Oxidoreductase</keyword>
<dbReference type="GO" id="GO:0046872">
    <property type="term" value="F:metal ion binding"/>
    <property type="evidence" value="ECO:0007669"/>
    <property type="project" value="UniProtKB-KW"/>
</dbReference>
<evidence type="ECO:0000256" key="14">
    <source>
        <dbReference type="PIRSR" id="PIRSR600823-5"/>
    </source>
</evidence>
<feature type="binding site" evidence="12">
    <location>
        <position position="74"/>
    </location>
    <ligand>
        <name>Ca(2+)</name>
        <dbReference type="ChEBI" id="CHEBI:29108"/>
        <label>1</label>
    </ligand>
</feature>
<feature type="disulfide bond" evidence="14">
    <location>
        <begin position="72"/>
        <end position="77"/>
    </location>
</feature>
<reference evidence="18 19" key="1">
    <citation type="journal article" date="2019" name="Sci. Rep.">
        <title>A high-quality genome of Eragrostis curvula grass provides insights into Poaceae evolution and supports new strategies to enhance forage quality.</title>
        <authorList>
            <person name="Carballo J."/>
            <person name="Santos B.A.C.M."/>
            <person name="Zappacosta D."/>
            <person name="Garbus I."/>
            <person name="Selva J.P."/>
            <person name="Gallo C.A."/>
            <person name="Diaz A."/>
            <person name="Albertini E."/>
            <person name="Caccamo M."/>
            <person name="Echenique V."/>
        </authorList>
    </citation>
    <scope>NUCLEOTIDE SEQUENCE [LARGE SCALE GENOMIC DNA]</scope>
    <source>
        <strain evidence="19">cv. Victoria</strain>
        <tissue evidence="18">Leaf</tissue>
    </source>
</reference>
<dbReference type="GO" id="GO:0020037">
    <property type="term" value="F:heme binding"/>
    <property type="evidence" value="ECO:0007669"/>
    <property type="project" value="InterPro"/>
</dbReference>
<dbReference type="EMBL" id="RWGY01000009">
    <property type="protein sequence ID" value="TVU36976.1"/>
    <property type="molecule type" value="Genomic_DNA"/>
</dbReference>
<evidence type="ECO:0000256" key="5">
    <source>
        <dbReference type="ARBA" id="ARBA00022617"/>
    </source>
</evidence>
<evidence type="ECO:0000256" key="15">
    <source>
        <dbReference type="RuleBase" id="RU004241"/>
    </source>
</evidence>
<name>A0A5J9VNB6_9POAL</name>
<evidence type="ECO:0000256" key="2">
    <source>
        <dbReference type="ARBA" id="ARBA00001970"/>
    </source>
</evidence>
<comment type="catalytic activity">
    <reaction evidence="1">
        <text>2 a phenolic donor + H2O2 = 2 a phenolic radical donor + 2 H2O</text>
        <dbReference type="Rhea" id="RHEA:56136"/>
        <dbReference type="ChEBI" id="CHEBI:15377"/>
        <dbReference type="ChEBI" id="CHEBI:16240"/>
        <dbReference type="ChEBI" id="CHEBI:139520"/>
        <dbReference type="ChEBI" id="CHEBI:139521"/>
        <dbReference type="EC" id="1.11.1.7"/>
    </reaction>
</comment>
<feature type="binding site" evidence="12">
    <location>
        <position position="78"/>
    </location>
    <ligand>
        <name>Ca(2+)</name>
        <dbReference type="ChEBI" id="CHEBI:29108"/>
        <label>1</label>
    </ligand>
</feature>
<sequence>MAASGRTCLLVAVAAALVATSFAGAANDGLSLDFYRTSCPQAESIVFSFLQDAIRKDIGLAAALLRLHFHDCFVQGCDASILLDKLPGDAKSEKETAPNVSLRKTAFQAIDALRDRLDQASRDE</sequence>
<evidence type="ECO:0000256" key="4">
    <source>
        <dbReference type="ARBA" id="ARBA00022559"/>
    </source>
</evidence>
<comment type="subcellular location">
    <subcellularLocation>
        <location evidence="3">Secreted</location>
    </subcellularLocation>
</comment>
<keyword evidence="9" id="KW-0408">Iron</keyword>
<feature type="non-terminal residue" evidence="18">
    <location>
        <position position="1"/>
    </location>
</feature>
<keyword evidence="6 12" id="KW-0479">Metal-binding</keyword>
<feature type="signal peptide" evidence="16">
    <location>
        <begin position="1"/>
        <end position="25"/>
    </location>
</feature>
<evidence type="ECO:0000256" key="9">
    <source>
        <dbReference type="ARBA" id="ARBA00023004"/>
    </source>
</evidence>
<evidence type="ECO:0000256" key="8">
    <source>
        <dbReference type="ARBA" id="ARBA00023002"/>
    </source>
</evidence>
<dbReference type="PRINTS" id="PR00461">
    <property type="entry name" value="PLPEROXIDASE"/>
</dbReference>
<proteinExistence type="inferred from homology"/>
<comment type="similarity">
    <text evidence="15">Belongs to the peroxidase family.</text>
</comment>
<keyword evidence="19" id="KW-1185">Reference proteome</keyword>
<accession>A0A5J9VNB6</accession>
<dbReference type="Gramene" id="TVU36976">
    <property type="protein sequence ID" value="TVU36976"/>
    <property type="gene ID" value="EJB05_18938"/>
</dbReference>
<feature type="binding site" evidence="12">
    <location>
        <position position="93"/>
    </location>
    <ligand>
        <name>Ca(2+)</name>
        <dbReference type="ChEBI" id="CHEBI:29108"/>
        <label>1</label>
    </ligand>
</feature>
<keyword evidence="10" id="KW-0376">Hydrogen peroxide</keyword>
<dbReference type="InterPro" id="IPR019794">
    <property type="entry name" value="Peroxidases_AS"/>
</dbReference>
<keyword evidence="4" id="KW-0575">Peroxidase</keyword>
<evidence type="ECO:0000256" key="6">
    <source>
        <dbReference type="ARBA" id="ARBA00022723"/>
    </source>
</evidence>
<evidence type="ECO:0000256" key="16">
    <source>
        <dbReference type="SAM" id="SignalP"/>
    </source>
</evidence>
<comment type="cofactor">
    <cofactor evidence="12">
        <name>Ca(2+)</name>
        <dbReference type="ChEBI" id="CHEBI:29108"/>
    </cofactor>
    <text evidence="12">Binds 2 calcium ions per subunit.</text>
</comment>
<feature type="chain" id="PRO_5023872257" description="Plant heme peroxidase family profile domain-containing protein" evidence="16">
    <location>
        <begin position="26"/>
        <end position="124"/>
    </location>
</feature>
<evidence type="ECO:0000256" key="13">
    <source>
        <dbReference type="PIRSR" id="PIRSR600823-4"/>
    </source>
</evidence>
<dbReference type="GO" id="GO:0006979">
    <property type="term" value="P:response to oxidative stress"/>
    <property type="evidence" value="ECO:0007669"/>
    <property type="project" value="InterPro"/>
</dbReference>
<dbReference type="GO" id="GO:0140825">
    <property type="term" value="F:lactoperoxidase activity"/>
    <property type="evidence" value="ECO:0007669"/>
    <property type="project" value="UniProtKB-EC"/>
</dbReference>
<dbReference type="InterPro" id="IPR000823">
    <property type="entry name" value="Peroxidase_pln"/>
</dbReference>
<organism evidence="18 19">
    <name type="scientific">Eragrostis curvula</name>
    <name type="common">weeping love grass</name>
    <dbReference type="NCBI Taxonomy" id="38414"/>
    <lineage>
        <taxon>Eukaryota</taxon>
        <taxon>Viridiplantae</taxon>
        <taxon>Streptophyta</taxon>
        <taxon>Embryophyta</taxon>
        <taxon>Tracheophyta</taxon>
        <taxon>Spermatophyta</taxon>
        <taxon>Magnoliopsida</taxon>
        <taxon>Liliopsida</taxon>
        <taxon>Poales</taxon>
        <taxon>Poaceae</taxon>
        <taxon>PACMAD clade</taxon>
        <taxon>Chloridoideae</taxon>
        <taxon>Eragrostideae</taxon>
        <taxon>Eragrostidinae</taxon>
        <taxon>Eragrostis</taxon>
    </lineage>
</organism>
<dbReference type="Gene3D" id="1.10.520.10">
    <property type="match status" value="1"/>
</dbReference>
<evidence type="ECO:0000256" key="10">
    <source>
        <dbReference type="ARBA" id="ARBA00023324"/>
    </source>
</evidence>
<feature type="active site" description="Proton acceptor" evidence="11">
    <location>
        <position position="70"/>
    </location>
</feature>
<gene>
    <name evidence="18" type="ORF">EJB05_18938</name>
</gene>
<dbReference type="InterPro" id="IPR002016">
    <property type="entry name" value="Haem_peroxidase"/>
</dbReference>
<dbReference type="Proteomes" id="UP000324897">
    <property type="component" value="Unassembled WGS sequence"/>
</dbReference>
<evidence type="ECO:0000256" key="7">
    <source>
        <dbReference type="ARBA" id="ARBA00022837"/>
    </source>
</evidence>
<comment type="cofactor">
    <cofactor evidence="2">
        <name>heme b</name>
        <dbReference type="ChEBI" id="CHEBI:60344"/>
    </cofactor>
</comment>
<keyword evidence="16" id="KW-0732">Signal</keyword>
<keyword evidence="5" id="KW-0349">Heme</keyword>
<dbReference type="Pfam" id="PF00141">
    <property type="entry name" value="peroxidase"/>
    <property type="match status" value="1"/>
</dbReference>
<dbReference type="SUPFAM" id="SSF48113">
    <property type="entry name" value="Heme-dependent peroxidases"/>
    <property type="match status" value="1"/>
</dbReference>
<evidence type="ECO:0000256" key="1">
    <source>
        <dbReference type="ARBA" id="ARBA00000189"/>
    </source>
</evidence>
<feature type="binding site" evidence="12">
    <location>
        <position position="71"/>
    </location>
    <ligand>
        <name>Ca(2+)</name>
        <dbReference type="ChEBI" id="CHEBI:29108"/>
        <label>1</label>
    </ligand>
</feature>
<dbReference type="InterPro" id="IPR010255">
    <property type="entry name" value="Haem_peroxidase_sf"/>
</dbReference>
<evidence type="ECO:0000313" key="18">
    <source>
        <dbReference type="EMBL" id="TVU36976.1"/>
    </source>
</evidence>